<dbReference type="AlphaFoldDB" id="A0A023DF48"/>
<comment type="caution">
    <text evidence="1">The sequence shown here is derived from an EMBL/GenBank/DDBJ whole genome shotgun (WGS) entry which is preliminary data.</text>
</comment>
<reference evidence="1 2" key="1">
    <citation type="submission" date="2014-04" db="EMBL/GenBank/DDBJ databases">
        <title>Whole genome shotgun sequence of Geobacillus caldoxylosilyticus NBRC 107762.</title>
        <authorList>
            <person name="Hosoyama A."/>
            <person name="Hosoyama Y."/>
            <person name="Katano-Makiyama Y."/>
            <person name="Tsuchikane K."/>
            <person name="Ohji S."/>
            <person name="Ichikawa N."/>
            <person name="Yamazoe A."/>
            <person name="Fujita N."/>
        </authorList>
    </citation>
    <scope>NUCLEOTIDE SEQUENCE [LARGE SCALE GENOMIC DNA]</scope>
    <source>
        <strain evidence="1 2">NBRC 107762</strain>
    </source>
</reference>
<gene>
    <name evidence="1" type="ORF">GCA01S_029_00680</name>
</gene>
<organism evidence="1 2">
    <name type="scientific">Parageobacillus caldoxylosilyticus NBRC 107762</name>
    <dbReference type="NCBI Taxonomy" id="1220594"/>
    <lineage>
        <taxon>Bacteria</taxon>
        <taxon>Bacillati</taxon>
        <taxon>Bacillota</taxon>
        <taxon>Bacilli</taxon>
        <taxon>Bacillales</taxon>
        <taxon>Anoxybacillaceae</taxon>
        <taxon>Saccharococcus</taxon>
    </lineage>
</organism>
<dbReference type="InterPro" id="IPR017853">
    <property type="entry name" value="GH"/>
</dbReference>
<dbReference type="SUPFAM" id="SSF51445">
    <property type="entry name" value="(Trans)glycosidases"/>
    <property type="match status" value="1"/>
</dbReference>
<dbReference type="Pfam" id="PF22612">
    <property type="entry name" value="GH113"/>
    <property type="match status" value="1"/>
</dbReference>
<evidence type="ECO:0000313" key="1">
    <source>
        <dbReference type="EMBL" id="GAJ39889.1"/>
    </source>
</evidence>
<name>A0A023DF48_9BACL</name>
<dbReference type="Gene3D" id="3.20.20.80">
    <property type="entry name" value="Glycosidases"/>
    <property type="match status" value="1"/>
</dbReference>
<dbReference type="Proteomes" id="UP000023561">
    <property type="component" value="Unassembled WGS sequence"/>
</dbReference>
<keyword evidence="2" id="KW-1185">Reference proteome</keyword>
<dbReference type="EMBL" id="BAWO01000029">
    <property type="protein sequence ID" value="GAJ39889.1"/>
    <property type="molecule type" value="Genomic_DNA"/>
</dbReference>
<dbReference type="RefSeq" id="WP_042409230.1">
    <property type="nucleotide sequence ID" value="NZ_BAWO01000029.1"/>
</dbReference>
<protein>
    <recommendedName>
        <fullName evidence="3">1,4-beta-xylanase</fullName>
    </recommendedName>
</protein>
<proteinExistence type="predicted"/>
<evidence type="ECO:0000313" key="2">
    <source>
        <dbReference type="Proteomes" id="UP000023561"/>
    </source>
</evidence>
<evidence type="ECO:0008006" key="3">
    <source>
        <dbReference type="Google" id="ProtNLM"/>
    </source>
</evidence>
<accession>A0A023DF48</accession>
<sequence length="315" mass="37203">MGTNWEIKSFNFVTWDWSKDVELDQAKREIDEMVKRCAINTVTFAFAARQEHCYSTYIDWKSGFMPNLNELSELIHYAKSKGLKTIVKPMVNVNDGYWRAYIRFFDEDVPCEPKWSDWFRHYNEYMLAYGQFCEQNGVDMLIIGCEMVGTDHREQEWRYLISQLRQVYGGALTYNCDKYQEHNVKWWDALDYISSSGYYPKGMIENELERIEQVVRHYGKPFFFAEAGCPAVVGASAVPNDWKIIDKGIPSEKEQADYYTEFLSICAKKEFISGFCFWDWPIKSPATKEEIEQPGQYSIKWKQAEQIVAHFYRTH</sequence>
<dbReference type="InterPro" id="IPR055151">
    <property type="entry name" value="GH113"/>
</dbReference>